<evidence type="ECO:0000313" key="2">
    <source>
        <dbReference type="EMBL" id="ANQ07506.1"/>
    </source>
</evidence>
<keyword evidence="3" id="KW-1185">Reference proteome</keyword>
<accession>A0A1B1DXI6</accession>
<evidence type="ECO:0000256" key="1">
    <source>
        <dbReference type="SAM" id="MobiDB-lite"/>
    </source>
</evidence>
<sequence length="383" mass="42776">MHFNELNIYVQVKCISFCSSNFSPHPLPSRKNCQIVKTSEGEDPQQNQNKGQSELSHLIGNVYIGKVLRVGGTVTQAVAANSVLGKDVIGIFTLKCKVLKDIIVTPYHDVVEYPCSHLKKDHAVCAALRSFYEAHICVSTLSCPNKLQYLAIFADDIFQVLPFLKLLIRRKFLIEVFLSRKPSGKTNGKPNEQSGGEANEEPGEEPSSEPTEVITPTEALLEQFHISSEVMQERVSIRTQDTNVQQHTQDVTNGLGVKTIVVFPHANTDISVLKRNIFTVSALNANIICMANVDYLNPHECKLLQEKGITLHFFNLNNYLNYDYFKVADAFNYVLLSFLNGDVAIPSVPITTKSFSSIEEILASGVASAYDKRYNIYVNRNIQ</sequence>
<dbReference type="EMBL" id="CP016245">
    <property type="protein sequence ID" value="ANQ07506.1"/>
    <property type="molecule type" value="Genomic_DNA"/>
</dbReference>
<evidence type="ECO:0000313" key="3">
    <source>
        <dbReference type="Proteomes" id="UP000092716"/>
    </source>
</evidence>
<protein>
    <submittedName>
        <fullName evidence="2">Uncharacterized protein</fullName>
    </submittedName>
</protein>
<name>A0A1B1DXI6_9APIC</name>
<dbReference type="RefSeq" id="XP_019914201.1">
    <property type="nucleotide sequence ID" value="XM_020058424.1"/>
</dbReference>
<gene>
    <name evidence="2" type="ORF">PCOAH_00016150</name>
</gene>
<feature type="compositionally biased region" description="Polar residues" evidence="1">
    <location>
        <begin position="184"/>
        <end position="193"/>
    </location>
</feature>
<dbReference type="GeneID" id="30908341"/>
<feature type="compositionally biased region" description="Acidic residues" evidence="1">
    <location>
        <begin position="198"/>
        <end position="207"/>
    </location>
</feature>
<dbReference type="OrthoDB" id="336729at2759"/>
<dbReference type="AlphaFoldDB" id="A0A1B1DXI6"/>
<feature type="region of interest" description="Disordered" evidence="1">
    <location>
        <begin position="184"/>
        <end position="213"/>
    </location>
</feature>
<reference evidence="3" key="1">
    <citation type="submission" date="2016-06" db="EMBL/GenBank/DDBJ databases">
        <title>First high quality genome sequence of Plasmodium coatneyi using continuous long reads from single molecule, real-time sequencing.</title>
        <authorList>
            <person name="Chien J.-T."/>
            <person name="Pakala S.B."/>
            <person name="Geraldo J.A."/>
            <person name="Lapp S.A."/>
            <person name="Barnwell J.W."/>
            <person name="Kissinger J.C."/>
            <person name="Galinski M.R."/>
            <person name="Humphrey J.C."/>
        </authorList>
    </citation>
    <scope>NUCLEOTIDE SEQUENCE [LARGE SCALE GENOMIC DNA]</scope>
    <source>
        <strain evidence="3">Hackeri</strain>
    </source>
</reference>
<organism evidence="2 3">
    <name type="scientific">Plasmodium coatneyi</name>
    <dbReference type="NCBI Taxonomy" id="208452"/>
    <lineage>
        <taxon>Eukaryota</taxon>
        <taxon>Sar</taxon>
        <taxon>Alveolata</taxon>
        <taxon>Apicomplexa</taxon>
        <taxon>Aconoidasida</taxon>
        <taxon>Haemosporida</taxon>
        <taxon>Plasmodiidae</taxon>
        <taxon>Plasmodium</taxon>
    </lineage>
</organism>
<dbReference type="KEGG" id="pcot:PCOAH_00016150"/>
<dbReference type="VEuPathDB" id="PlasmoDB:PCOAH_00016150"/>
<proteinExistence type="predicted"/>
<dbReference type="Proteomes" id="UP000092716">
    <property type="component" value="Chromosome 7"/>
</dbReference>